<keyword evidence="4" id="KW-1185">Reference proteome</keyword>
<feature type="region of interest" description="Disordered" evidence="1">
    <location>
        <begin position="131"/>
        <end position="163"/>
    </location>
</feature>
<feature type="transmembrane region" description="Helical" evidence="2">
    <location>
        <begin position="62"/>
        <end position="80"/>
    </location>
</feature>
<reference evidence="3 4" key="2">
    <citation type="submission" date="2020-07" db="EMBL/GenBank/DDBJ databases">
        <title>Genome assembly of wild tea tree DASZ reveals pedigree and selection history of tea varieties.</title>
        <authorList>
            <person name="Zhang W."/>
        </authorList>
    </citation>
    <scope>NUCLEOTIDE SEQUENCE [LARGE SCALE GENOMIC DNA]</scope>
    <source>
        <strain evidence="4">cv. G240</strain>
        <tissue evidence="3">Leaf</tissue>
    </source>
</reference>
<feature type="compositionally biased region" description="Polar residues" evidence="1">
    <location>
        <begin position="137"/>
        <end position="148"/>
    </location>
</feature>
<keyword evidence="2" id="KW-0812">Transmembrane</keyword>
<reference evidence="4" key="1">
    <citation type="journal article" date="2020" name="Nat. Commun.">
        <title>Genome assembly of wild tea tree DASZ reveals pedigree and selection history of tea varieties.</title>
        <authorList>
            <person name="Zhang W."/>
            <person name="Zhang Y."/>
            <person name="Qiu H."/>
            <person name="Guo Y."/>
            <person name="Wan H."/>
            <person name="Zhang X."/>
            <person name="Scossa F."/>
            <person name="Alseekh S."/>
            <person name="Zhang Q."/>
            <person name="Wang P."/>
            <person name="Xu L."/>
            <person name="Schmidt M.H."/>
            <person name="Jia X."/>
            <person name="Li D."/>
            <person name="Zhu A."/>
            <person name="Guo F."/>
            <person name="Chen W."/>
            <person name="Ni D."/>
            <person name="Usadel B."/>
            <person name="Fernie A.R."/>
            <person name="Wen W."/>
        </authorList>
    </citation>
    <scope>NUCLEOTIDE SEQUENCE [LARGE SCALE GENOMIC DNA]</scope>
    <source>
        <strain evidence="4">cv. G240</strain>
    </source>
</reference>
<dbReference type="AlphaFoldDB" id="A0A7J7G6B8"/>
<comment type="caution">
    <text evidence="3">The sequence shown here is derived from an EMBL/GenBank/DDBJ whole genome shotgun (WGS) entry which is preliminary data.</text>
</comment>
<name>A0A7J7G6B8_CAMSI</name>
<proteinExistence type="predicted"/>
<keyword evidence="2" id="KW-1133">Transmembrane helix</keyword>
<evidence type="ECO:0000256" key="1">
    <source>
        <dbReference type="SAM" id="MobiDB-lite"/>
    </source>
</evidence>
<evidence type="ECO:0000313" key="3">
    <source>
        <dbReference type="EMBL" id="KAF5934856.1"/>
    </source>
</evidence>
<dbReference type="PANTHER" id="PTHR33919">
    <property type="entry name" value="OS09G0127700 PROTEIN"/>
    <property type="match status" value="1"/>
</dbReference>
<gene>
    <name evidence="3" type="ORF">HYC85_025985</name>
</gene>
<accession>A0A7J7G6B8</accession>
<protein>
    <submittedName>
        <fullName evidence="3">Uncharacterized protein</fullName>
    </submittedName>
</protein>
<organism evidence="3 4">
    <name type="scientific">Camellia sinensis</name>
    <name type="common">Tea plant</name>
    <name type="synonym">Thea sinensis</name>
    <dbReference type="NCBI Taxonomy" id="4442"/>
    <lineage>
        <taxon>Eukaryota</taxon>
        <taxon>Viridiplantae</taxon>
        <taxon>Streptophyta</taxon>
        <taxon>Embryophyta</taxon>
        <taxon>Tracheophyta</taxon>
        <taxon>Spermatophyta</taxon>
        <taxon>Magnoliopsida</taxon>
        <taxon>eudicotyledons</taxon>
        <taxon>Gunneridae</taxon>
        <taxon>Pentapetalae</taxon>
        <taxon>asterids</taxon>
        <taxon>Ericales</taxon>
        <taxon>Theaceae</taxon>
        <taxon>Camellia</taxon>
    </lineage>
</organism>
<dbReference type="EMBL" id="JACBKZ010000013">
    <property type="protein sequence ID" value="KAF5934856.1"/>
    <property type="molecule type" value="Genomic_DNA"/>
</dbReference>
<feature type="compositionally biased region" description="Basic and acidic residues" evidence="1">
    <location>
        <begin position="149"/>
        <end position="163"/>
    </location>
</feature>
<dbReference type="PANTHER" id="PTHR33919:SF9">
    <property type="entry name" value="RIBOSOME BIOGENESIS NEP1-LIKE PROTEIN"/>
    <property type="match status" value="1"/>
</dbReference>
<keyword evidence="2" id="KW-0472">Membrane</keyword>
<evidence type="ECO:0000256" key="2">
    <source>
        <dbReference type="SAM" id="Phobius"/>
    </source>
</evidence>
<evidence type="ECO:0000313" key="4">
    <source>
        <dbReference type="Proteomes" id="UP000593564"/>
    </source>
</evidence>
<dbReference type="OrthoDB" id="2013913at2759"/>
<sequence length="163" mass="18026">MSFNAAARHYWRSILVANGTGGARSFASSTIPKMKHFNPTADSVHSHHPPPKSRMAALKGDFVPIAVVFGLVAVALAIGVHTAKQQLFHSPAVQISKKRRESIQEVEDPDYVMVDSNKFLNKSFLRKVAHIQDHDPTQTNPTRPNIYTRSKEVESLKSVGAKE</sequence>
<dbReference type="Proteomes" id="UP000593564">
    <property type="component" value="Unassembled WGS sequence"/>
</dbReference>